<dbReference type="EMBL" id="BSUZ01000001">
    <property type="protein sequence ID" value="GMA87361.1"/>
    <property type="molecule type" value="Genomic_DNA"/>
</dbReference>
<reference evidence="2" key="1">
    <citation type="journal article" date="2019" name="Int. J. Syst. Evol. Microbiol.">
        <title>The Global Catalogue of Microorganisms (GCM) 10K type strain sequencing project: providing services to taxonomists for standard genome sequencing and annotation.</title>
        <authorList>
            <consortium name="The Broad Institute Genomics Platform"/>
            <consortium name="The Broad Institute Genome Sequencing Center for Infectious Disease"/>
            <person name="Wu L."/>
            <person name="Ma J."/>
        </authorList>
    </citation>
    <scope>NUCLEOTIDE SEQUENCE [LARGE SCALE GENOMIC DNA]</scope>
    <source>
        <strain evidence="2">NBRC 108730</strain>
    </source>
</reference>
<comment type="caution">
    <text evidence="1">The sequence shown here is derived from an EMBL/GenBank/DDBJ whole genome shotgun (WGS) entry which is preliminary data.</text>
</comment>
<keyword evidence="2" id="KW-1185">Reference proteome</keyword>
<evidence type="ECO:0000313" key="1">
    <source>
        <dbReference type="EMBL" id="GMA87361.1"/>
    </source>
</evidence>
<evidence type="ECO:0000313" key="2">
    <source>
        <dbReference type="Proteomes" id="UP001157017"/>
    </source>
</evidence>
<organism evidence="1 2">
    <name type="scientific">Angustibacter aerolatus</name>
    <dbReference type="NCBI Taxonomy" id="1162965"/>
    <lineage>
        <taxon>Bacteria</taxon>
        <taxon>Bacillati</taxon>
        <taxon>Actinomycetota</taxon>
        <taxon>Actinomycetes</taxon>
        <taxon>Kineosporiales</taxon>
        <taxon>Kineosporiaceae</taxon>
    </lineage>
</organism>
<proteinExistence type="predicted"/>
<sequence length="77" mass="8613">MYDKQQKAQYGGIVVALGLEEDLEGYARDIGVVERDLLWAQHEGMHVPTYVLAGLRDAVEAYRERLTRLGTGPVRPA</sequence>
<name>A0ABQ6JII1_9ACTN</name>
<gene>
    <name evidence="1" type="ORF">GCM10025868_26110</name>
</gene>
<protein>
    <submittedName>
        <fullName evidence="1">Uncharacterized protein</fullName>
    </submittedName>
</protein>
<dbReference type="Proteomes" id="UP001157017">
    <property type="component" value="Unassembled WGS sequence"/>
</dbReference>
<accession>A0ABQ6JII1</accession>